<dbReference type="PANTHER" id="PTHR22930">
    <property type="match status" value="1"/>
</dbReference>
<comment type="similarity">
    <text evidence="3">Belongs to the HARBI1 family.</text>
</comment>
<evidence type="ECO:0000256" key="5">
    <source>
        <dbReference type="ARBA" id="ARBA00022723"/>
    </source>
</evidence>
<dbReference type="GO" id="GO:0005634">
    <property type="term" value="C:nucleus"/>
    <property type="evidence" value="ECO:0007669"/>
    <property type="project" value="UniProtKB-SubCell"/>
</dbReference>
<keyword evidence="7" id="KW-0539">Nucleus</keyword>
<sequence length="395" mass="44504">MTIGSMEQRRASLSAVVATLVTSILDSSSSSSSSDSEEELILHQLLSVADATRVPRVAECVEKALLKYSDEEFFQDFRIRRNVVLLLIERYAKSSFYIRRSDHGGCPQKSPEEHILCFLWYATNKVCIKDVATRFCLSESTVHGITERLLDYLCSLLPKEICFPEDLDSLVEAFEQIADFPGVVGCIGGTRINTRSPAHSQRAPSIQGQGSASVTLQAVCDSRCRFMDIFVGPPGDFELDSVFLASPLAEELPYWCLDKYHLLGNGGYPLREYLLTPYDRNVTDCAEPSQIAFNERHEKIRTKIDDAFRLLRQRFRQLHFLEFVTANKMRRFIMACCVLHNICVQAGDVELDFECLDTDGCVLSACGELETEAEEEDERELGSLKRDNLAQSFLA</sequence>
<feature type="domain" description="DDE Tnp4" evidence="8">
    <location>
        <begin position="189"/>
        <end position="341"/>
    </location>
</feature>
<comment type="subcellular location">
    <subcellularLocation>
        <location evidence="2">Nucleus</location>
    </subcellularLocation>
</comment>
<dbReference type="GO" id="GO:0016787">
    <property type="term" value="F:hydrolase activity"/>
    <property type="evidence" value="ECO:0007669"/>
    <property type="project" value="UniProtKB-KW"/>
</dbReference>
<dbReference type="Pfam" id="PF13359">
    <property type="entry name" value="DDE_Tnp_4"/>
    <property type="match status" value="1"/>
</dbReference>
<evidence type="ECO:0000256" key="1">
    <source>
        <dbReference type="ARBA" id="ARBA00001968"/>
    </source>
</evidence>
<dbReference type="GO" id="GO:0046872">
    <property type="term" value="F:metal ion binding"/>
    <property type="evidence" value="ECO:0007669"/>
    <property type="project" value="UniProtKB-KW"/>
</dbReference>
<keyword evidence="5" id="KW-0479">Metal-binding</keyword>
<evidence type="ECO:0000256" key="2">
    <source>
        <dbReference type="ARBA" id="ARBA00004123"/>
    </source>
</evidence>
<dbReference type="PANTHER" id="PTHR22930:SF85">
    <property type="entry name" value="GH03217P-RELATED"/>
    <property type="match status" value="1"/>
</dbReference>
<evidence type="ECO:0000256" key="3">
    <source>
        <dbReference type="ARBA" id="ARBA00006958"/>
    </source>
</evidence>
<evidence type="ECO:0000259" key="8">
    <source>
        <dbReference type="Pfam" id="PF13359"/>
    </source>
</evidence>
<dbReference type="AlphaFoldDB" id="A0A131Z088"/>
<dbReference type="InterPro" id="IPR045249">
    <property type="entry name" value="HARBI1-like"/>
</dbReference>
<reference evidence="9" key="1">
    <citation type="journal article" date="2016" name="Ticks Tick Borne Dis.">
        <title>De novo assembly and annotation of the salivary gland transcriptome of Rhipicephalus appendiculatus male and female ticks during blood feeding.</title>
        <authorList>
            <person name="de Castro M.H."/>
            <person name="de Klerk D."/>
            <person name="Pienaar R."/>
            <person name="Latif A.A."/>
            <person name="Rees D.J."/>
            <person name="Mans B.J."/>
        </authorList>
    </citation>
    <scope>NUCLEOTIDE SEQUENCE</scope>
    <source>
        <tissue evidence="9">Salivary glands</tissue>
    </source>
</reference>
<comment type="cofactor">
    <cofactor evidence="1">
        <name>a divalent metal cation</name>
        <dbReference type="ChEBI" id="CHEBI:60240"/>
    </cofactor>
</comment>
<evidence type="ECO:0000256" key="7">
    <source>
        <dbReference type="ARBA" id="ARBA00023242"/>
    </source>
</evidence>
<proteinExistence type="inferred from homology"/>
<evidence type="ECO:0000256" key="6">
    <source>
        <dbReference type="ARBA" id="ARBA00022801"/>
    </source>
</evidence>
<accession>A0A131Z088</accession>
<name>A0A131Z088_RHIAP</name>
<dbReference type="EMBL" id="GEDV01003713">
    <property type="protein sequence ID" value="JAP84844.1"/>
    <property type="molecule type" value="Transcribed_RNA"/>
</dbReference>
<dbReference type="GO" id="GO:0004518">
    <property type="term" value="F:nuclease activity"/>
    <property type="evidence" value="ECO:0007669"/>
    <property type="project" value="UniProtKB-KW"/>
</dbReference>
<keyword evidence="6" id="KW-0378">Hydrolase</keyword>
<keyword evidence="4" id="KW-0540">Nuclease</keyword>
<protein>
    <submittedName>
        <fullName evidence="9">Harbinger</fullName>
    </submittedName>
</protein>
<evidence type="ECO:0000313" key="9">
    <source>
        <dbReference type="EMBL" id="JAP84844.1"/>
    </source>
</evidence>
<evidence type="ECO:0000256" key="4">
    <source>
        <dbReference type="ARBA" id="ARBA00022722"/>
    </source>
</evidence>
<dbReference type="InterPro" id="IPR027806">
    <property type="entry name" value="HARBI1_dom"/>
</dbReference>
<organism evidence="9">
    <name type="scientific">Rhipicephalus appendiculatus</name>
    <name type="common">Brown ear tick</name>
    <dbReference type="NCBI Taxonomy" id="34631"/>
    <lineage>
        <taxon>Eukaryota</taxon>
        <taxon>Metazoa</taxon>
        <taxon>Ecdysozoa</taxon>
        <taxon>Arthropoda</taxon>
        <taxon>Chelicerata</taxon>
        <taxon>Arachnida</taxon>
        <taxon>Acari</taxon>
        <taxon>Parasitiformes</taxon>
        <taxon>Ixodida</taxon>
        <taxon>Ixodoidea</taxon>
        <taxon>Ixodidae</taxon>
        <taxon>Rhipicephalinae</taxon>
        <taxon>Rhipicephalus</taxon>
        <taxon>Rhipicephalus</taxon>
    </lineage>
</organism>